<sequence length="43" mass="4592">MYGIVRYTAVRNAPDVVGARRGSPLVVGVVDRPRDLARPVTAA</sequence>
<organism evidence="1">
    <name type="scientific">Streptantibioticus silvisoli</name>
    <dbReference type="NCBI Taxonomy" id="2705255"/>
    <lineage>
        <taxon>Bacteria</taxon>
        <taxon>Bacillati</taxon>
        <taxon>Actinomycetota</taxon>
        <taxon>Actinomycetes</taxon>
        <taxon>Kitasatosporales</taxon>
        <taxon>Streptomycetaceae</taxon>
        <taxon>Streptantibioticus</taxon>
    </lineage>
</organism>
<reference evidence="1" key="1">
    <citation type="submission" date="2023-05" db="EMBL/GenBank/DDBJ databases">
        <title>Streptantibioticus silvisoli sp. nov., acidotolerant actinomycetes 1 from pine litter.</title>
        <authorList>
            <person name="Swiecimska M."/>
            <person name="Golinska P."/>
            <person name="Sangal V."/>
            <person name="Wachnowicz B."/>
            <person name="Goodfellow M."/>
        </authorList>
    </citation>
    <scope>NUCLEOTIDE SEQUENCE</scope>
    <source>
        <strain evidence="1">SL13</strain>
    </source>
</reference>
<accession>A0AA90K045</accession>
<dbReference type="AlphaFoldDB" id="A0AA90K045"/>
<name>A0AA90K045_9ACTN</name>
<protein>
    <submittedName>
        <fullName evidence="1">Uncharacterized protein</fullName>
    </submittedName>
</protein>
<proteinExistence type="predicted"/>
<evidence type="ECO:0000313" key="1">
    <source>
        <dbReference type="EMBL" id="MDI5972716.1"/>
    </source>
</evidence>
<dbReference type="EMBL" id="JABXJJ020000036">
    <property type="protein sequence ID" value="MDI5972716.1"/>
    <property type="molecule type" value="Genomic_DNA"/>
</dbReference>
<dbReference type="RefSeq" id="WP_282698997.1">
    <property type="nucleotide sequence ID" value="NZ_JABXJJ020000036.1"/>
</dbReference>
<gene>
    <name evidence="1" type="ORF">POF50_025810</name>
</gene>
<comment type="caution">
    <text evidence="1">The sequence shown here is derived from an EMBL/GenBank/DDBJ whole genome shotgun (WGS) entry which is preliminary data.</text>
</comment>